<sequence>MPVTRSAGSMLATAVCAALLLTGCTDASSVEPASPAPKATDGSTVGQSGPGPHKPVARLIPGLGPHFRSRIPGGTRQALVVSGGTADTNVAEAVLYESDTARSWRPVAGPWPAHNGMRGWTDDHHAGDLRTPIGVFGLGDAGGLSPDPGTRLPYDQDEEFVALGTGFLGEPLEGSFDYVVAIDYNRVPGTSPLDKERPLGPEKGSGLWIHVDHEGPTQGCVSLSRERMRELLRLLDPDKQPVVVMGPAQELRK</sequence>
<feature type="region of interest" description="Disordered" evidence="2">
    <location>
        <begin position="27"/>
        <end position="56"/>
    </location>
</feature>
<evidence type="ECO:0000313" key="6">
    <source>
        <dbReference type="Proteomes" id="UP001445472"/>
    </source>
</evidence>
<accession>A0ABV1UTZ3</accession>
<dbReference type="PROSITE" id="PS51257">
    <property type="entry name" value="PROKAR_LIPOPROTEIN"/>
    <property type="match status" value="1"/>
</dbReference>
<dbReference type="RefSeq" id="WP_351976133.1">
    <property type="nucleotide sequence ID" value="NZ_JBEPBX010000009.1"/>
</dbReference>
<keyword evidence="1" id="KW-0961">Cell wall biogenesis/degradation</keyword>
<dbReference type="EMBL" id="JBEPBX010000009">
    <property type="protein sequence ID" value="MER6614245.1"/>
    <property type="molecule type" value="Genomic_DNA"/>
</dbReference>
<comment type="caution">
    <text evidence="5">The sequence shown here is derived from an EMBL/GenBank/DDBJ whole genome shotgun (WGS) entry which is preliminary data.</text>
</comment>
<feature type="chain" id="PRO_5045295475" evidence="3">
    <location>
        <begin position="28"/>
        <end position="253"/>
    </location>
</feature>
<keyword evidence="1" id="KW-0573">Peptidoglycan synthesis</keyword>
<name>A0ABV1UTZ3_9ACTN</name>
<keyword evidence="1" id="KW-0133">Cell shape</keyword>
<gene>
    <name evidence="5" type="ORF">ABT276_12885</name>
</gene>
<organism evidence="5 6">
    <name type="scientific">Streptomyces xantholiticus</name>
    <dbReference type="NCBI Taxonomy" id="68285"/>
    <lineage>
        <taxon>Bacteria</taxon>
        <taxon>Bacillati</taxon>
        <taxon>Actinomycetota</taxon>
        <taxon>Actinomycetes</taxon>
        <taxon>Kitasatosporales</taxon>
        <taxon>Streptomycetaceae</taxon>
        <taxon>Streptomyces</taxon>
    </lineage>
</organism>
<dbReference type="Pfam" id="PF03734">
    <property type="entry name" value="YkuD"/>
    <property type="match status" value="1"/>
</dbReference>
<proteinExistence type="predicted"/>
<evidence type="ECO:0000256" key="2">
    <source>
        <dbReference type="SAM" id="MobiDB-lite"/>
    </source>
</evidence>
<keyword evidence="3" id="KW-0732">Signal</keyword>
<evidence type="ECO:0000256" key="3">
    <source>
        <dbReference type="SAM" id="SignalP"/>
    </source>
</evidence>
<comment type="pathway">
    <text evidence="1">Cell wall biogenesis; peptidoglycan biosynthesis.</text>
</comment>
<dbReference type="PANTHER" id="PTHR38589:SF1">
    <property type="entry name" value="BLR0621 PROTEIN"/>
    <property type="match status" value="1"/>
</dbReference>
<protein>
    <submittedName>
        <fullName evidence="5">L,D-transpeptidase family protein</fullName>
    </submittedName>
</protein>
<dbReference type="InterPro" id="IPR005490">
    <property type="entry name" value="LD_TPept_cat_dom"/>
</dbReference>
<evidence type="ECO:0000259" key="4">
    <source>
        <dbReference type="PROSITE" id="PS52029"/>
    </source>
</evidence>
<dbReference type="PROSITE" id="PS52029">
    <property type="entry name" value="LD_TPASE"/>
    <property type="match status" value="1"/>
</dbReference>
<dbReference type="Proteomes" id="UP001445472">
    <property type="component" value="Unassembled WGS sequence"/>
</dbReference>
<feature type="domain" description="L,D-TPase catalytic" evidence="4">
    <location>
        <begin position="84"/>
        <end position="245"/>
    </location>
</feature>
<dbReference type="PANTHER" id="PTHR38589">
    <property type="entry name" value="BLR0621 PROTEIN"/>
    <property type="match status" value="1"/>
</dbReference>
<evidence type="ECO:0000313" key="5">
    <source>
        <dbReference type="EMBL" id="MER6614245.1"/>
    </source>
</evidence>
<evidence type="ECO:0000256" key="1">
    <source>
        <dbReference type="PROSITE-ProRule" id="PRU01373"/>
    </source>
</evidence>
<feature type="active site" description="Nucleophile" evidence="1">
    <location>
        <position position="220"/>
    </location>
</feature>
<feature type="active site" description="Proton donor/acceptor" evidence="1">
    <location>
        <position position="210"/>
    </location>
</feature>
<keyword evidence="6" id="KW-1185">Reference proteome</keyword>
<reference evidence="5 6" key="1">
    <citation type="submission" date="2024-06" db="EMBL/GenBank/DDBJ databases">
        <title>The Natural Products Discovery Center: Release of the First 8490 Sequenced Strains for Exploring Actinobacteria Biosynthetic Diversity.</title>
        <authorList>
            <person name="Kalkreuter E."/>
            <person name="Kautsar S.A."/>
            <person name="Yang D."/>
            <person name="Bader C.D."/>
            <person name="Teijaro C.N."/>
            <person name="Fluegel L."/>
            <person name="Davis C.M."/>
            <person name="Simpson J.R."/>
            <person name="Lauterbach L."/>
            <person name="Steele A.D."/>
            <person name="Gui C."/>
            <person name="Meng S."/>
            <person name="Li G."/>
            <person name="Viehrig K."/>
            <person name="Ye F."/>
            <person name="Su P."/>
            <person name="Kiefer A.F."/>
            <person name="Nichols A."/>
            <person name="Cepeda A.J."/>
            <person name="Yan W."/>
            <person name="Fan B."/>
            <person name="Jiang Y."/>
            <person name="Adhikari A."/>
            <person name="Zheng C.-J."/>
            <person name="Schuster L."/>
            <person name="Cowan T.M."/>
            <person name="Smanski M.J."/>
            <person name="Chevrette M.G."/>
            <person name="De Carvalho L.P.S."/>
            <person name="Shen B."/>
        </authorList>
    </citation>
    <scope>NUCLEOTIDE SEQUENCE [LARGE SCALE GENOMIC DNA]</scope>
    <source>
        <strain evidence="5 6">NPDC000837</strain>
    </source>
</reference>
<feature type="signal peptide" evidence="3">
    <location>
        <begin position="1"/>
        <end position="27"/>
    </location>
</feature>